<feature type="chain" id="PRO_5045845387" evidence="12">
    <location>
        <begin position="21"/>
        <end position="783"/>
    </location>
</feature>
<feature type="domain" description="TonB-dependent receptor-like beta-barrel" evidence="13">
    <location>
        <begin position="358"/>
        <end position="759"/>
    </location>
</feature>
<dbReference type="PANTHER" id="PTHR30069">
    <property type="entry name" value="TONB-DEPENDENT OUTER MEMBRANE RECEPTOR"/>
    <property type="match status" value="1"/>
</dbReference>
<keyword evidence="16" id="KW-1185">Reference proteome</keyword>
<keyword evidence="8 10" id="KW-0472">Membrane</keyword>
<feature type="domain" description="TonB-dependent receptor plug" evidence="14">
    <location>
        <begin position="52"/>
        <end position="156"/>
    </location>
</feature>
<evidence type="ECO:0000256" key="4">
    <source>
        <dbReference type="ARBA" id="ARBA00022692"/>
    </source>
</evidence>
<keyword evidence="15" id="KW-0675">Receptor</keyword>
<keyword evidence="4 10" id="KW-0812">Transmembrane</keyword>
<evidence type="ECO:0000313" key="15">
    <source>
        <dbReference type="EMBL" id="MEJ5978211.1"/>
    </source>
</evidence>
<evidence type="ECO:0000256" key="12">
    <source>
        <dbReference type="SAM" id="SignalP"/>
    </source>
</evidence>
<evidence type="ECO:0000256" key="3">
    <source>
        <dbReference type="ARBA" id="ARBA00022452"/>
    </source>
</evidence>
<dbReference type="Gene3D" id="2.40.170.20">
    <property type="entry name" value="TonB-dependent receptor, beta-barrel domain"/>
    <property type="match status" value="1"/>
</dbReference>
<dbReference type="RefSeq" id="WP_339588148.1">
    <property type="nucleotide sequence ID" value="NZ_JBBHJZ010000003.1"/>
</dbReference>
<dbReference type="Proteomes" id="UP001361239">
    <property type="component" value="Unassembled WGS sequence"/>
</dbReference>
<sequence length="783" mass="84727">MKTSLSALSLALCLASPAFAEEAAEAPSDNNILVVGQKDAPVEIAPRGLTVSLGAEQFAAVNAFNTEDLIKYAPNFFVRKRYAGDSNGVPGFRGTHSSQSARTLVMVDGFVVSNFLGNSFGFAPKWGVVGPGEVEQFDIVYGPYSSRYLGNSMGGIVNVTTRDPKETEAFATAQGFVQPYGQFATKHDYYGYAAEGGFGWKQKDGPFSLRVTGRFFRNEGQPMMWYGLVPTTGAAGTAVTGAVVDPKQVEAIAAGTGLANLPPTLPGQPAQALPAVPGSPTNPIFAAQSPARITQAQTKLKLGYDDGAVTGQFLFAYWHNEDRQTAPDCYLRDAAGNTVCEGRVTIGGQTYTAAGAVFSKTLRDEFLAGVKLAAPIAENTTARIAVSTYQIARSDGFTSNGYVTGRNNGAGTLASQGPTGWWTADLAIENKTDRRELAVGVTGNAYRTDQTRYTLANWTSDAGKAFSTRTFGKTRQLSAWAEARLLLDPLTVTLGARYDDWRAYDGGLTRLNTAGAPVGNAYAARGANSLDPSLSFEYRIDDATRLQLSLAMATRYPTVGELFQGSLNGDGSFNANSFDIALKPERSKDANLLIAHDFGAIKLTGSAFWQRVRNTIFQFYGFNQFGVSSSTYKNIDLTRQFGFELIAQTQDWPLPGLNIDANAAYIDSKTVRNAANPAAQGVQFPRIPKWRVNANLRYALTQAVEGSIGMRYASRPNTDLFGLQRGNTYGFTSELFALDARINWRMTEQLRVSAGVDNLTNNRAWVFHPYPQRTFLVEAGWRL</sequence>
<keyword evidence="7 11" id="KW-0798">TonB box</keyword>
<evidence type="ECO:0000256" key="5">
    <source>
        <dbReference type="ARBA" id="ARBA00022729"/>
    </source>
</evidence>
<evidence type="ECO:0000256" key="9">
    <source>
        <dbReference type="ARBA" id="ARBA00023237"/>
    </source>
</evidence>
<dbReference type="InterPro" id="IPR039426">
    <property type="entry name" value="TonB-dep_rcpt-like"/>
</dbReference>
<dbReference type="InterPro" id="IPR037066">
    <property type="entry name" value="Plug_dom_sf"/>
</dbReference>
<evidence type="ECO:0000256" key="2">
    <source>
        <dbReference type="ARBA" id="ARBA00022448"/>
    </source>
</evidence>
<keyword evidence="5 12" id="KW-0732">Signal</keyword>
<keyword evidence="3 10" id="KW-1134">Transmembrane beta strand</keyword>
<evidence type="ECO:0000256" key="7">
    <source>
        <dbReference type="ARBA" id="ARBA00023077"/>
    </source>
</evidence>
<dbReference type="InterPro" id="IPR036942">
    <property type="entry name" value="Beta-barrel_TonB_sf"/>
</dbReference>
<evidence type="ECO:0000256" key="11">
    <source>
        <dbReference type="RuleBase" id="RU003357"/>
    </source>
</evidence>
<name>A0ABU8RYR0_9SPHN</name>
<evidence type="ECO:0000259" key="14">
    <source>
        <dbReference type="Pfam" id="PF07715"/>
    </source>
</evidence>
<proteinExistence type="inferred from homology"/>
<feature type="signal peptide" evidence="12">
    <location>
        <begin position="1"/>
        <end position="20"/>
    </location>
</feature>
<evidence type="ECO:0000313" key="16">
    <source>
        <dbReference type="Proteomes" id="UP001361239"/>
    </source>
</evidence>
<dbReference type="Pfam" id="PF00593">
    <property type="entry name" value="TonB_dep_Rec_b-barrel"/>
    <property type="match status" value="1"/>
</dbReference>
<comment type="subcellular location">
    <subcellularLocation>
        <location evidence="1 10">Cell outer membrane</location>
        <topology evidence="1 10">Multi-pass membrane protein</topology>
    </subcellularLocation>
</comment>
<reference evidence="15 16" key="1">
    <citation type="submission" date="2024-03" db="EMBL/GenBank/DDBJ databases">
        <authorList>
            <person name="Jo J.-H."/>
        </authorList>
    </citation>
    <scope>NUCLEOTIDE SEQUENCE [LARGE SCALE GENOMIC DNA]</scope>
    <source>
        <strain evidence="15 16">PS1R-30</strain>
    </source>
</reference>
<dbReference type="Gene3D" id="2.170.130.10">
    <property type="entry name" value="TonB-dependent receptor, plug domain"/>
    <property type="match status" value="1"/>
</dbReference>
<comment type="similarity">
    <text evidence="10 11">Belongs to the TonB-dependent receptor family.</text>
</comment>
<dbReference type="EMBL" id="JBBHJZ010000003">
    <property type="protein sequence ID" value="MEJ5978211.1"/>
    <property type="molecule type" value="Genomic_DNA"/>
</dbReference>
<comment type="caution">
    <text evidence="15">The sequence shown here is derived from an EMBL/GenBank/DDBJ whole genome shotgun (WGS) entry which is preliminary data.</text>
</comment>
<dbReference type="PANTHER" id="PTHR30069:SF53">
    <property type="entry name" value="COLICIN I RECEPTOR-RELATED"/>
    <property type="match status" value="1"/>
</dbReference>
<evidence type="ECO:0000259" key="13">
    <source>
        <dbReference type="Pfam" id="PF00593"/>
    </source>
</evidence>
<protein>
    <submittedName>
        <fullName evidence="15">TonB-dependent receptor</fullName>
    </submittedName>
</protein>
<dbReference type="Pfam" id="PF07715">
    <property type="entry name" value="Plug"/>
    <property type="match status" value="1"/>
</dbReference>
<keyword evidence="2 10" id="KW-0813">Transport</keyword>
<accession>A0ABU8RYR0</accession>
<organism evidence="15 16">
    <name type="scientific">Novosphingobium anseongense</name>
    <dbReference type="NCBI Taxonomy" id="3133436"/>
    <lineage>
        <taxon>Bacteria</taxon>
        <taxon>Pseudomonadati</taxon>
        <taxon>Pseudomonadota</taxon>
        <taxon>Alphaproteobacteria</taxon>
        <taxon>Sphingomonadales</taxon>
        <taxon>Sphingomonadaceae</taxon>
        <taxon>Novosphingobium</taxon>
    </lineage>
</organism>
<evidence type="ECO:0000256" key="10">
    <source>
        <dbReference type="PROSITE-ProRule" id="PRU01360"/>
    </source>
</evidence>
<evidence type="ECO:0000256" key="6">
    <source>
        <dbReference type="ARBA" id="ARBA00023065"/>
    </source>
</evidence>
<evidence type="ECO:0000256" key="1">
    <source>
        <dbReference type="ARBA" id="ARBA00004571"/>
    </source>
</evidence>
<dbReference type="InterPro" id="IPR012910">
    <property type="entry name" value="Plug_dom"/>
</dbReference>
<gene>
    <name evidence="15" type="ORF">WG901_16275</name>
</gene>
<dbReference type="PROSITE" id="PS52016">
    <property type="entry name" value="TONB_DEPENDENT_REC_3"/>
    <property type="match status" value="1"/>
</dbReference>
<evidence type="ECO:0000256" key="8">
    <source>
        <dbReference type="ARBA" id="ARBA00023136"/>
    </source>
</evidence>
<keyword evidence="9 10" id="KW-0998">Cell outer membrane</keyword>
<dbReference type="InterPro" id="IPR000531">
    <property type="entry name" value="Beta-barrel_TonB"/>
</dbReference>
<keyword evidence="6" id="KW-0406">Ion transport</keyword>
<dbReference type="SUPFAM" id="SSF56935">
    <property type="entry name" value="Porins"/>
    <property type="match status" value="1"/>
</dbReference>